<proteinExistence type="predicted"/>
<comment type="caution">
    <text evidence="1">The sequence shown here is derived from an EMBL/GenBank/DDBJ whole genome shotgun (WGS) entry which is preliminary data.</text>
</comment>
<organism evidence="1 2">
    <name type="scientific">Platysternon megacephalum</name>
    <name type="common">big-headed turtle</name>
    <dbReference type="NCBI Taxonomy" id="55544"/>
    <lineage>
        <taxon>Eukaryota</taxon>
        <taxon>Metazoa</taxon>
        <taxon>Chordata</taxon>
        <taxon>Craniata</taxon>
        <taxon>Vertebrata</taxon>
        <taxon>Euteleostomi</taxon>
        <taxon>Archelosauria</taxon>
        <taxon>Testudinata</taxon>
        <taxon>Testudines</taxon>
        <taxon>Cryptodira</taxon>
        <taxon>Durocryptodira</taxon>
        <taxon>Testudinoidea</taxon>
        <taxon>Platysternidae</taxon>
        <taxon>Platysternon</taxon>
    </lineage>
</organism>
<reference evidence="1 2" key="2">
    <citation type="submission" date="2019-04" db="EMBL/GenBank/DDBJ databases">
        <title>The genome sequence of big-headed turtle.</title>
        <authorList>
            <person name="Gong S."/>
        </authorList>
    </citation>
    <scope>NUCLEOTIDE SEQUENCE [LARGE SCALE GENOMIC DNA]</scope>
    <source>
        <strain evidence="1">DO16091913</strain>
        <tissue evidence="1">Muscle</tissue>
    </source>
</reference>
<evidence type="ECO:0000313" key="2">
    <source>
        <dbReference type="Proteomes" id="UP000297703"/>
    </source>
</evidence>
<gene>
    <name evidence="1" type="ORF">DR999_PMT02263</name>
</gene>
<reference evidence="1 2" key="1">
    <citation type="submission" date="2019-04" db="EMBL/GenBank/DDBJ databases">
        <title>Draft genome of the big-headed turtle Platysternon megacephalum.</title>
        <authorList>
            <person name="Gong S."/>
        </authorList>
    </citation>
    <scope>NUCLEOTIDE SEQUENCE [LARGE SCALE GENOMIC DNA]</scope>
    <source>
        <strain evidence="1">DO16091913</strain>
        <tissue evidence="1">Muscle</tissue>
    </source>
</reference>
<dbReference type="EMBL" id="QXTE01000012">
    <property type="protein sequence ID" value="TFK14222.1"/>
    <property type="molecule type" value="Genomic_DNA"/>
</dbReference>
<keyword evidence="2" id="KW-1185">Reference proteome</keyword>
<evidence type="ECO:0000313" key="1">
    <source>
        <dbReference type="EMBL" id="TFK14222.1"/>
    </source>
</evidence>
<protein>
    <submittedName>
        <fullName evidence="1">Coiled-coil domain-containing protein 74B</fullName>
    </submittedName>
</protein>
<dbReference type="Proteomes" id="UP000297703">
    <property type="component" value="Unassembled WGS sequence"/>
</dbReference>
<dbReference type="AlphaFoldDB" id="A0A4D9F432"/>
<accession>A0A4D9F432</accession>
<sequence length="102" mass="11769">MNITDGCRLTVTKIGKLRTSGGEVNYVIQQNLFYTTFHAPDLQDNLILQLALALFKVAFPGNCCDKSINLLCLRGKRKPIFFRQRKHWNQSKLYIPKNRGQQ</sequence>
<name>A0A4D9F432_9SAUR</name>